<dbReference type="InterPro" id="IPR029052">
    <property type="entry name" value="Metallo-depent_PP-like"/>
</dbReference>
<comment type="caution">
    <text evidence="3">The sequence shown here is derived from an EMBL/GenBank/DDBJ whole genome shotgun (WGS) entry which is preliminary data.</text>
</comment>
<keyword evidence="2" id="KW-1133">Transmembrane helix</keyword>
<accession>A0A2T9ZB43</accession>
<dbReference type="SUPFAM" id="SSF56300">
    <property type="entry name" value="Metallo-dependent phosphatases"/>
    <property type="match status" value="1"/>
</dbReference>
<dbReference type="OrthoDB" id="5595866at2759"/>
<gene>
    <name evidence="3" type="ORF">BB560_003769</name>
</gene>
<protein>
    <recommendedName>
        <fullName evidence="5">Calcineurin-like phosphoesterase domain-containing protein</fullName>
    </recommendedName>
</protein>
<keyword evidence="1 2" id="KW-0472">Membrane</keyword>
<feature type="transmembrane region" description="Helical" evidence="2">
    <location>
        <begin position="7"/>
        <end position="26"/>
    </location>
</feature>
<reference evidence="3 4" key="1">
    <citation type="journal article" date="2018" name="MBio">
        <title>Comparative Genomics Reveals the Core Gene Toolbox for the Fungus-Insect Symbiosis.</title>
        <authorList>
            <person name="Wang Y."/>
            <person name="Stata M."/>
            <person name="Wang W."/>
            <person name="Stajich J.E."/>
            <person name="White M.M."/>
            <person name="Moncalvo J.M."/>
        </authorList>
    </citation>
    <scope>NUCLEOTIDE SEQUENCE [LARGE SCALE GENOMIC DNA]</scope>
    <source>
        <strain evidence="3 4">SC-DP-2</strain>
    </source>
</reference>
<dbReference type="AlphaFoldDB" id="A0A2T9ZB43"/>
<evidence type="ECO:0008006" key="5">
    <source>
        <dbReference type="Google" id="ProtNLM"/>
    </source>
</evidence>
<evidence type="ECO:0000313" key="3">
    <source>
        <dbReference type="EMBL" id="PVV01801.1"/>
    </source>
</evidence>
<evidence type="ECO:0000313" key="4">
    <source>
        <dbReference type="Proteomes" id="UP000245609"/>
    </source>
</evidence>
<evidence type="ECO:0000256" key="1">
    <source>
        <dbReference type="ARBA" id="ARBA00023136"/>
    </source>
</evidence>
<name>A0A2T9ZB43_9FUNG</name>
<proteinExistence type="predicted"/>
<dbReference type="InterPro" id="IPR033308">
    <property type="entry name" value="PGAP5/Cdc1/Ted1"/>
</dbReference>
<dbReference type="Gene3D" id="3.60.21.10">
    <property type="match status" value="1"/>
</dbReference>
<sequence>MDTFKFLKFALLFGSFGCFLVVYLYLQNYIPTAISNDSNDVSFALVGDPQIEGSDKINNQGFSGVVDLKFNDLYMRHIYNCLRRLTRPNFIITMGDILSSEWIDKSEFLQRADRFKYISGQKNLDYFYTAPEYFNISGNHDIGYGYKINKNLTDRWEESFGALNYDFFINKNGLKSNQAISAFDHHLVFLNSNNLDASKDKILRKGTWDFLQKVVADNRLSHLNDINPLILFTHIPLHKPHGLCTDGPKIKYDKEKNVLSQNFLSEITSSYILHCLKPFSIFNGHDHEGCHAIHETYFNANLTNNSTKFILDAYNSTLKDDTNSTDPQIIKDNLIQLFCTSPLDLLDKYKSHWSSIFVNSTTVSQPTRNKDVYCSISSNSCLATQEITVRSVMGDYSGATGIFKFSVAPTLHASKISNYRFKTPSSFISPFFNFSRKFLSISFYYSGFRYQYTEVRFLHHVLAK</sequence>
<feature type="non-terminal residue" evidence="3">
    <location>
        <position position="464"/>
    </location>
</feature>
<evidence type="ECO:0000256" key="2">
    <source>
        <dbReference type="SAM" id="Phobius"/>
    </source>
</evidence>
<keyword evidence="4" id="KW-1185">Reference proteome</keyword>
<dbReference type="GO" id="GO:0005783">
    <property type="term" value="C:endoplasmic reticulum"/>
    <property type="evidence" value="ECO:0007669"/>
    <property type="project" value="TreeGrafter"/>
</dbReference>
<dbReference type="PANTHER" id="PTHR13315:SF1">
    <property type="entry name" value="PROTEIN TED1"/>
    <property type="match status" value="1"/>
</dbReference>
<keyword evidence="2" id="KW-0812">Transmembrane</keyword>
<dbReference type="EMBL" id="MBFS01000795">
    <property type="protein sequence ID" value="PVV01801.1"/>
    <property type="molecule type" value="Genomic_DNA"/>
</dbReference>
<dbReference type="Proteomes" id="UP000245609">
    <property type="component" value="Unassembled WGS sequence"/>
</dbReference>
<dbReference type="STRING" id="133381.A0A2T9ZB43"/>
<organism evidence="3 4">
    <name type="scientific">Smittium megazygosporum</name>
    <dbReference type="NCBI Taxonomy" id="133381"/>
    <lineage>
        <taxon>Eukaryota</taxon>
        <taxon>Fungi</taxon>
        <taxon>Fungi incertae sedis</taxon>
        <taxon>Zoopagomycota</taxon>
        <taxon>Kickxellomycotina</taxon>
        <taxon>Harpellomycetes</taxon>
        <taxon>Harpellales</taxon>
        <taxon>Legeriomycetaceae</taxon>
        <taxon>Smittium</taxon>
    </lineage>
</organism>
<dbReference type="PANTHER" id="PTHR13315">
    <property type="entry name" value="METALLO PHOSPHOESTERASE RELATED"/>
    <property type="match status" value="1"/>
</dbReference>
<dbReference type="GO" id="GO:0006506">
    <property type="term" value="P:GPI anchor biosynthetic process"/>
    <property type="evidence" value="ECO:0007669"/>
    <property type="project" value="InterPro"/>
</dbReference>
<dbReference type="GO" id="GO:0016020">
    <property type="term" value="C:membrane"/>
    <property type="evidence" value="ECO:0007669"/>
    <property type="project" value="GOC"/>
</dbReference>